<name>A0ABR7JGJ3_9FLAO</name>
<accession>A0ABR7JGJ3</accession>
<proteinExistence type="predicted"/>
<evidence type="ECO:0000313" key="2">
    <source>
        <dbReference type="Proteomes" id="UP000621670"/>
    </source>
</evidence>
<organism evidence="1 2">
    <name type="scientific">Flavobacterium turcicum</name>
    <dbReference type="NCBI Taxonomy" id="2764718"/>
    <lineage>
        <taxon>Bacteria</taxon>
        <taxon>Pseudomonadati</taxon>
        <taxon>Bacteroidota</taxon>
        <taxon>Flavobacteriia</taxon>
        <taxon>Flavobacteriales</taxon>
        <taxon>Flavobacteriaceae</taxon>
        <taxon>Flavobacterium</taxon>
    </lineage>
</organism>
<sequence>MKRILNDLYRQNYYRGLAIGLDPYLEFNDAMKNEAIIAGFIAGRIEFERLNGSISNGIPERIVTDKILEDFLIAGLLGLPIDDEGYTPYQLSLISEWYLSGIEKYEPHVNVLLNDLLEVNGIEMH</sequence>
<evidence type="ECO:0000313" key="1">
    <source>
        <dbReference type="EMBL" id="MBC5863483.1"/>
    </source>
</evidence>
<protein>
    <submittedName>
        <fullName evidence="1">Uncharacterized protein</fullName>
    </submittedName>
</protein>
<dbReference type="RefSeq" id="WP_166136770.1">
    <property type="nucleotide sequence ID" value="NZ_JAAOBY010000005.1"/>
</dbReference>
<dbReference type="Proteomes" id="UP000621670">
    <property type="component" value="Unassembled WGS sequence"/>
</dbReference>
<gene>
    <name evidence="1" type="ORF">H8R26_08615</name>
</gene>
<comment type="caution">
    <text evidence="1">The sequence shown here is derived from an EMBL/GenBank/DDBJ whole genome shotgun (WGS) entry which is preliminary data.</text>
</comment>
<dbReference type="EMBL" id="JACRUM010000004">
    <property type="protein sequence ID" value="MBC5863483.1"/>
    <property type="molecule type" value="Genomic_DNA"/>
</dbReference>
<keyword evidence="2" id="KW-1185">Reference proteome</keyword>
<reference evidence="1 2" key="1">
    <citation type="submission" date="2020-08" db="EMBL/GenBank/DDBJ databases">
        <title>Description of novel Flavobacterium F-400 isolate.</title>
        <authorList>
            <person name="Saticioglu I."/>
            <person name="Duman M."/>
            <person name="Altun S."/>
        </authorList>
    </citation>
    <scope>NUCLEOTIDE SEQUENCE [LARGE SCALE GENOMIC DNA]</scope>
    <source>
        <strain evidence="1 2">F-400</strain>
    </source>
</reference>